<protein>
    <recommendedName>
        <fullName evidence="4">Ni,Fe-hydrogenase I large subunit</fullName>
    </recommendedName>
</protein>
<keyword evidence="1" id="KW-0460">Magnesium</keyword>
<dbReference type="Proteomes" id="UP000267535">
    <property type="component" value="Unassembled WGS sequence"/>
</dbReference>
<dbReference type="Gene3D" id="1.10.645.10">
    <property type="entry name" value="Cytochrome-c3 Hydrogenase, chain B"/>
    <property type="match status" value="2"/>
</dbReference>
<dbReference type="OrthoDB" id="9157196at2"/>
<dbReference type="AlphaFoldDB" id="A0A3P1SVP3"/>
<dbReference type="SUPFAM" id="SSF56762">
    <property type="entry name" value="HydB/Nqo4-like"/>
    <property type="match status" value="1"/>
</dbReference>
<reference evidence="2 3" key="1">
    <citation type="submission" date="2018-11" db="EMBL/GenBank/DDBJ databases">
        <title>The draft genome sequence of Amphritea balenae JAMM 1525T.</title>
        <authorList>
            <person name="Fang Z."/>
            <person name="Zhang Y."/>
            <person name="Han X."/>
        </authorList>
    </citation>
    <scope>NUCLEOTIDE SEQUENCE [LARGE SCALE GENOMIC DNA]</scope>
    <source>
        <strain evidence="2 3">JAMM 1525</strain>
    </source>
</reference>
<accession>A0A3P1SVP3</accession>
<gene>
    <name evidence="2" type="ORF">EHS89_00195</name>
</gene>
<dbReference type="InterPro" id="IPR029014">
    <property type="entry name" value="NiFe-Hase_large"/>
</dbReference>
<dbReference type="RefSeq" id="WP_124924097.1">
    <property type="nucleotide sequence ID" value="NZ_BMOH01000001.1"/>
</dbReference>
<evidence type="ECO:0000256" key="1">
    <source>
        <dbReference type="PIRSR" id="PIRSR601501-1"/>
    </source>
</evidence>
<dbReference type="InterPro" id="IPR050867">
    <property type="entry name" value="NiFe/NiFeSe_hydrgnase_LSU"/>
</dbReference>
<dbReference type="PANTHER" id="PTHR42958:SF4">
    <property type="entry name" value="HYDROGENASE EXPRESSION_FORMATION PROTEIN HUPK"/>
    <property type="match status" value="1"/>
</dbReference>
<comment type="caution">
    <text evidence="2">The sequence shown here is derived from an EMBL/GenBank/DDBJ whole genome shotgun (WGS) entry which is preliminary data.</text>
</comment>
<proteinExistence type="predicted"/>
<evidence type="ECO:0000313" key="3">
    <source>
        <dbReference type="Proteomes" id="UP000267535"/>
    </source>
</evidence>
<organism evidence="2 3">
    <name type="scientific">Amphritea balenae</name>
    <dbReference type="NCBI Taxonomy" id="452629"/>
    <lineage>
        <taxon>Bacteria</taxon>
        <taxon>Pseudomonadati</taxon>
        <taxon>Pseudomonadota</taxon>
        <taxon>Gammaproteobacteria</taxon>
        <taxon>Oceanospirillales</taxon>
        <taxon>Oceanospirillaceae</taxon>
        <taxon>Amphritea</taxon>
    </lineage>
</organism>
<dbReference type="EMBL" id="RQXV01000001">
    <property type="protein sequence ID" value="RRD01025.1"/>
    <property type="molecule type" value="Genomic_DNA"/>
</dbReference>
<feature type="binding site" evidence="1">
    <location>
        <position position="359"/>
    </location>
    <ligand>
        <name>Mg(2+)</name>
        <dbReference type="ChEBI" id="CHEBI:18420"/>
    </ligand>
</feature>
<evidence type="ECO:0008006" key="4">
    <source>
        <dbReference type="Google" id="ProtNLM"/>
    </source>
</evidence>
<evidence type="ECO:0000313" key="2">
    <source>
        <dbReference type="EMBL" id="RRD01025.1"/>
    </source>
</evidence>
<sequence length="410" mass="45044">MAEISVTDAKVSTNTGGAATAINIAGQINLAFDWREGQIRQIKLTSSRPLNSSRIFEGRSPAQSLQLVPLLFSVCTTGQTLAMVAAIEAASGVKPKPCVESARELLLQLENCRELLFRLINDWLPETQQSLCCIRELQKIITEYKQRWSAVFQVANGIDEAVISEITAEVIDARVRVKGLLEKLLEPLLGRPVSGFGEWLCNLSPDAAPGDLPPLVLNIFELQRIYSGIELGAGIAALPPLHQPEQQQVLNACMGTRCRAFNIAPQWQGECAETGSYALLRERLTALAKHHWHQLVLRYSALLLRLSEIPASLTDRATETFVQACRLTPGTGYGVIQTARGQLLHRVVLTDGVVSQYDIVAPTEWNFHPEGLLPTTLQGVHIGSPRQARELCRTMMLLADPCVGFEIQAI</sequence>
<dbReference type="PANTHER" id="PTHR42958">
    <property type="entry name" value="HYDROGENASE-2 LARGE CHAIN"/>
    <property type="match status" value="1"/>
</dbReference>
<keyword evidence="1" id="KW-0479">Metal-binding</keyword>
<dbReference type="Pfam" id="PF00374">
    <property type="entry name" value="NiFeSe_Hases"/>
    <property type="match status" value="1"/>
</dbReference>
<name>A0A3P1SVP3_9GAMM</name>
<dbReference type="InterPro" id="IPR001501">
    <property type="entry name" value="Ni-dep_hyd_lsu"/>
</dbReference>
<keyword evidence="3" id="KW-1185">Reference proteome</keyword>
<dbReference type="GO" id="GO:0016151">
    <property type="term" value="F:nickel cation binding"/>
    <property type="evidence" value="ECO:0007669"/>
    <property type="project" value="InterPro"/>
</dbReference>